<dbReference type="InterPro" id="IPR011598">
    <property type="entry name" value="bHLH_dom"/>
</dbReference>
<dbReference type="Gene3D" id="4.10.280.10">
    <property type="entry name" value="Helix-loop-helix DNA-binding domain"/>
    <property type="match status" value="1"/>
</dbReference>
<reference evidence="2 4" key="2">
    <citation type="journal article" date="2013" name="Nature">
        <title>Insights into bilaterian evolution from three spiralian genomes.</title>
        <authorList>
            <person name="Simakov O."/>
            <person name="Marletaz F."/>
            <person name="Cho S.J."/>
            <person name="Edsinger-Gonzales E."/>
            <person name="Havlak P."/>
            <person name="Hellsten U."/>
            <person name="Kuo D.H."/>
            <person name="Larsson T."/>
            <person name="Lv J."/>
            <person name="Arendt D."/>
            <person name="Savage R."/>
            <person name="Osoegawa K."/>
            <person name="de Jong P."/>
            <person name="Grimwood J."/>
            <person name="Chapman J.A."/>
            <person name="Shapiro H."/>
            <person name="Aerts A."/>
            <person name="Otillar R.P."/>
            <person name="Terry A.Y."/>
            <person name="Boore J.L."/>
            <person name="Grigoriev I.V."/>
            <person name="Lindberg D.R."/>
            <person name="Seaver E.C."/>
            <person name="Weisblat D.A."/>
            <person name="Putnam N.H."/>
            <person name="Rokhsar D.S."/>
        </authorList>
    </citation>
    <scope>NUCLEOTIDE SEQUENCE</scope>
    <source>
        <strain evidence="2 4">I ESC-2004</strain>
    </source>
</reference>
<reference evidence="4" key="1">
    <citation type="submission" date="2012-12" db="EMBL/GenBank/DDBJ databases">
        <authorList>
            <person name="Hellsten U."/>
            <person name="Grimwood J."/>
            <person name="Chapman J.A."/>
            <person name="Shapiro H."/>
            <person name="Aerts A."/>
            <person name="Otillar R.P."/>
            <person name="Terry A.Y."/>
            <person name="Boore J.L."/>
            <person name="Simakov O."/>
            <person name="Marletaz F."/>
            <person name="Cho S.-J."/>
            <person name="Edsinger-Gonzales E."/>
            <person name="Havlak P."/>
            <person name="Kuo D.-H."/>
            <person name="Larsson T."/>
            <person name="Lv J."/>
            <person name="Arendt D."/>
            <person name="Savage R."/>
            <person name="Osoegawa K."/>
            <person name="de Jong P."/>
            <person name="Lindberg D.R."/>
            <person name="Seaver E.C."/>
            <person name="Weisblat D.A."/>
            <person name="Putnam N.H."/>
            <person name="Grigoriev I.V."/>
            <person name="Rokhsar D.S."/>
        </authorList>
    </citation>
    <scope>NUCLEOTIDE SEQUENCE</scope>
    <source>
        <strain evidence="4">I ESC-2004</strain>
    </source>
</reference>
<feature type="non-terminal residue" evidence="2">
    <location>
        <position position="1"/>
    </location>
</feature>
<dbReference type="OrthoDB" id="10039134at2759"/>
<dbReference type="HOGENOM" id="CLU_171328_3_2_1"/>
<feature type="domain" description="BHLH" evidence="1">
    <location>
        <begin position="1"/>
        <end position="47"/>
    </location>
</feature>
<dbReference type="STRING" id="283909.R7U2F2"/>
<protein>
    <recommendedName>
        <fullName evidence="1">BHLH domain-containing protein</fullName>
    </recommendedName>
</protein>
<keyword evidence="4" id="KW-1185">Reference proteome</keyword>
<dbReference type="Pfam" id="PF00010">
    <property type="entry name" value="HLH"/>
    <property type="match status" value="1"/>
</dbReference>
<dbReference type="InterPro" id="IPR050359">
    <property type="entry name" value="bHLH_transcription_factors"/>
</dbReference>
<dbReference type="GO" id="GO:0061564">
    <property type="term" value="P:axon development"/>
    <property type="evidence" value="ECO:0007669"/>
    <property type="project" value="TreeGrafter"/>
</dbReference>
<dbReference type="GO" id="GO:0007423">
    <property type="term" value="P:sensory organ development"/>
    <property type="evidence" value="ECO:0007669"/>
    <property type="project" value="TreeGrafter"/>
</dbReference>
<dbReference type="SMART" id="SM00353">
    <property type="entry name" value="HLH"/>
    <property type="match status" value="1"/>
</dbReference>
<dbReference type="OMA" id="GCSHFMS"/>
<evidence type="ECO:0000313" key="3">
    <source>
        <dbReference type="EnsemblMetazoa" id="CapteP69807"/>
    </source>
</evidence>
<organism evidence="2">
    <name type="scientific">Capitella teleta</name>
    <name type="common">Polychaete worm</name>
    <dbReference type="NCBI Taxonomy" id="283909"/>
    <lineage>
        <taxon>Eukaryota</taxon>
        <taxon>Metazoa</taxon>
        <taxon>Spiralia</taxon>
        <taxon>Lophotrochozoa</taxon>
        <taxon>Annelida</taxon>
        <taxon>Polychaeta</taxon>
        <taxon>Sedentaria</taxon>
        <taxon>Scolecida</taxon>
        <taxon>Capitellidae</taxon>
        <taxon>Capitella</taxon>
    </lineage>
</organism>
<evidence type="ECO:0000313" key="4">
    <source>
        <dbReference type="Proteomes" id="UP000014760"/>
    </source>
</evidence>
<dbReference type="EMBL" id="KB306105">
    <property type="protein sequence ID" value="ELU00185.1"/>
    <property type="molecule type" value="Genomic_DNA"/>
</dbReference>
<name>R7U2F2_CAPTE</name>
<gene>
    <name evidence="2" type="ORF">CAPTEDRAFT_69807</name>
</gene>
<dbReference type="EnsemblMetazoa" id="CapteT69807">
    <property type="protein sequence ID" value="CapteP69807"/>
    <property type="gene ID" value="CapteG69807"/>
</dbReference>
<sequence length="63" mass="7195">RERTRMHMLNDAFDDLRKVVPKSNLSEHQKLSKIATLRLAISYISALNSTLKNSGVEVKRVKS</sequence>
<dbReference type="GO" id="GO:0003700">
    <property type="term" value="F:DNA-binding transcription factor activity"/>
    <property type="evidence" value="ECO:0007669"/>
    <property type="project" value="TreeGrafter"/>
</dbReference>
<evidence type="ECO:0000259" key="1">
    <source>
        <dbReference type="PROSITE" id="PS50888"/>
    </source>
</evidence>
<dbReference type="Proteomes" id="UP000014760">
    <property type="component" value="Unassembled WGS sequence"/>
</dbReference>
<dbReference type="PANTHER" id="PTHR19290">
    <property type="entry name" value="BASIC HELIX-LOOP-HELIX PROTEIN NEUROGENIN-RELATED"/>
    <property type="match status" value="1"/>
</dbReference>
<feature type="non-terminal residue" evidence="2">
    <location>
        <position position="63"/>
    </location>
</feature>
<reference evidence="3" key="3">
    <citation type="submission" date="2015-06" db="UniProtKB">
        <authorList>
            <consortium name="EnsemblMetazoa"/>
        </authorList>
    </citation>
    <scope>IDENTIFICATION</scope>
</reference>
<dbReference type="GO" id="GO:0070888">
    <property type="term" value="F:E-box binding"/>
    <property type="evidence" value="ECO:0007669"/>
    <property type="project" value="TreeGrafter"/>
</dbReference>
<dbReference type="PROSITE" id="PS50888">
    <property type="entry name" value="BHLH"/>
    <property type="match status" value="1"/>
</dbReference>
<dbReference type="GO" id="GO:0046983">
    <property type="term" value="F:protein dimerization activity"/>
    <property type="evidence" value="ECO:0007669"/>
    <property type="project" value="InterPro"/>
</dbReference>
<dbReference type="AlphaFoldDB" id="R7U2F2"/>
<proteinExistence type="predicted"/>
<dbReference type="SUPFAM" id="SSF47459">
    <property type="entry name" value="HLH, helix-loop-helix DNA-binding domain"/>
    <property type="match status" value="1"/>
</dbReference>
<dbReference type="GO" id="GO:0005634">
    <property type="term" value="C:nucleus"/>
    <property type="evidence" value="ECO:0007669"/>
    <property type="project" value="TreeGrafter"/>
</dbReference>
<evidence type="ECO:0000313" key="2">
    <source>
        <dbReference type="EMBL" id="ELU00185.1"/>
    </source>
</evidence>
<dbReference type="CDD" id="cd11390">
    <property type="entry name" value="bHLH_TS"/>
    <property type="match status" value="1"/>
</dbReference>
<dbReference type="InterPro" id="IPR036638">
    <property type="entry name" value="HLH_DNA-bd_sf"/>
</dbReference>
<dbReference type="EMBL" id="AMQN01001853">
    <property type="status" value="NOT_ANNOTATED_CDS"/>
    <property type="molecule type" value="Genomic_DNA"/>
</dbReference>
<accession>R7U2F2</accession>
<dbReference type="GO" id="GO:0045944">
    <property type="term" value="P:positive regulation of transcription by RNA polymerase II"/>
    <property type="evidence" value="ECO:0007669"/>
    <property type="project" value="TreeGrafter"/>
</dbReference>